<sequence>MAFKVLALLALAACPMVLAQQYGQYGHGQQVEQYVHEPHYSYEYAVHDEHTKDIHSQKESRKGDRTEGEYSLVEPDGTIRTVKYHVDGKSGFVAEVIRSGHAVHAPTVVAKPVVAYKPVVATYKPIVAAYKPVVAAYKPIVAAHPAATSYVQNGHTASTTVTTKFFSPGPQPKVPSPIVI</sequence>
<dbReference type="PANTHER" id="PTHR12236">
    <property type="entry name" value="STRUCTURAL CONTITUENT OF CUTICLE"/>
    <property type="match status" value="1"/>
</dbReference>
<name>A0A8S1E3M7_9INSE</name>
<feature type="chain" id="PRO_5035858413" description="Cuticle protein" evidence="3">
    <location>
        <begin position="20"/>
        <end position="180"/>
    </location>
</feature>
<dbReference type="OrthoDB" id="6627475at2759"/>
<dbReference type="AlphaFoldDB" id="A0A8S1E3M7"/>
<feature type="signal peptide" evidence="3">
    <location>
        <begin position="1"/>
        <end position="19"/>
    </location>
</feature>
<dbReference type="EMBL" id="CADEPI010001248">
    <property type="protein sequence ID" value="CAB3389129.1"/>
    <property type="molecule type" value="Genomic_DNA"/>
</dbReference>
<dbReference type="GO" id="GO:0031012">
    <property type="term" value="C:extracellular matrix"/>
    <property type="evidence" value="ECO:0007669"/>
    <property type="project" value="TreeGrafter"/>
</dbReference>
<dbReference type="InterPro" id="IPR000618">
    <property type="entry name" value="Insect_cuticle"/>
</dbReference>
<evidence type="ECO:0000313" key="5">
    <source>
        <dbReference type="Proteomes" id="UP000494165"/>
    </source>
</evidence>
<organism evidence="4 5">
    <name type="scientific">Cloeon dipterum</name>
    <dbReference type="NCBI Taxonomy" id="197152"/>
    <lineage>
        <taxon>Eukaryota</taxon>
        <taxon>Metazoa</taxon>
        <taxon>Ecdysozoa</taxon>
        <taxon>Arthropoda</taxon>
        <taxon>Hexapoda</taxon>
        <taxon>Insecta</taxon>
        <taxon>Pterygota</taxon>
        <taxon>Palaeoptera</taxon>
        <taxon>Ephemeroptera</taxon>
        <taxon>Pisciforma</taxon>
        <taxon>Baetidae</taxon>
        <taxon>Cloeon</taxon>
    </lineage>
</organism>
<evidence type="ECO:0000256" key="1">
    <source>
        <dbReference type="ARBA" id="ARBA00022460"/>
    </source>
</evidence>
<dbReference type="InterPro" id="IPR051217">
    <property type="entry name" value="Insect_Cuticle_Struc_Prot"/>
</dbReference>
<dbReference type="PANTHER" id="PTHR12236:SF95">
    <property type="entry name" value="CUTICULAR PROTEIN 76BD, ISOFORM C-RELATED"/>
    <property type="match status" value="1"/>
</dbReference>
<dbReference type="GO" id="GO:0042302">
    <property type="term" value="F:structural constituent of cuticle"/>
    <property type="evidence" value="ECO:0007669"/>
    <property type="project" value="UniProtKB-UniRule"/>
</dbReference>
<dbReference type="Pfam" id="PF00379">
    <property type="entry name" value="Chitin_bind_4"/>
    <property type="match status" value="1"/>
</dbReference>
<dbReference type="PROSITE" id="PS51155">
    <property type="entry name" value="CHIT_BIND_RR_2"/>
    <property type="match status" value="1"/>
</dbReference>
<proteinExistence type="predicted"/>
<keyword evidence="3" id="KW-0732">Signal</keyword>
<keyword evidence="5" id="KW-1185">Reference proteome</keyword>
<evidence type="ECO:0008006" key="6">
    <source>
        <dbReference type="Google" id="ProtNLM"/>
    </source>
</evidence>
<evidence type="ECO:0000313" key="4">
    <source>
        <dbReference type="EMBL" id="CAB3389129.1"/>
    </source>
</evidence>
<protein>
    <recommendedName>
        <fullName evidence="6">Cuticle protein</fullName>
    </recommendedName>
</protein>
<accession>A0A8S1E3M7</accession>
<dbReference type="Proteomes" id="UP000494165">
    <property type="component" value="Unassembled WGS sequence"/>
</dbReference>
<reference evidence="4 5" key="1">
    <citation type="submission" date="2020-04" db="EMBL/GenBank/DDBJ databases">
        <authorList>
            <person name="Alioto T."/>
            <person name="Alioto T."/>
            <person name="Gomez Garrido J."/>
        </authorList>
    </citation>
    <scope>NUCLEOTIDE SEQUENCE [LARGE SCALE GENOMIC DNA]</scope>
</reference>
<keyword evidence="1 2" id="KW-0193">Cuticle</keyword>
<dbReference type="GO" id="GO:0005615">
    <property type="term" value="C:extracellular space"/>
    <property type="evidence" value="ECO:0007669"/>
    <property type="project" value="TreeGrafter"/>
</dbReference>
<gene>
    <name evidence="4" type="ORF">CLODIP_2_CD15410</name>
</gene>
<evidence type="ECO:0000256" key="2">
    <source>
        <dbReference type="PROSITE-ProRule" id="PRU00497"/>
    </source>
</evidence>
<dbReference type="PRINTS" id="PR00947">
    <property type="entry name" value="CUTICLE"/>
</dbReference>
<evidence type="ECO:0000256" key="3">
    <source>
        <dbReference type="SAM" id="SignalP"/>
    </source>
</evidence>
<comment type="caution">
    <text evidence="4">The sequence shown here is derived from an EMBL/GenBank/DDBJ whole genome shotgun (WGS) entry which is preliminary data.</text>
</comment>